<dbReference type="InterPro" id="IPR036188">
    <property type="entry name" value="FAD/NAD-bd_sf"/>
</dbReference>
<evidence type="ECO:0000313" key="8">
    <source>
        <dbReference type="EMBL" id="MBL0719275.1"/>
    </source>
</evidence>
<dbReference type="EMBL" id="JAERRA010000001">
    <property type="protein sequence ID" value="MBL0719275.1"/>
    <property type="molecule type" value="Genomic_DNA"/>
</dbReference>
<dbReference type="InterPro" id="IPR002937">
    <property type="entry name" value="Amino_oxidase"/>
</dbReference>
<dbReference type="Pfam" id="PF01593">
    <property type="entry name" value="Amino_oxidase"/>
    <property type="match status" value="1"/>
</dbReference>
<name>A0A9X0XCE5_9BURK</name>
<dbReference type="GO" id="GO:0016117">
    <property type="term" value="P:carotenoid biosynthetic process"/>
    <property type="evidence" value="ECO:0007669"/>
    <property type="project" value="UniProtKB-KW"/>
</dbReference>
<evidence type="ECO:0000256" key="6">
    <source>
        <dbReference type="SAM" id="MobiDB-lite"/>
    </source>
</evidence>
<dbReference type="InterPro" id="IPR014105">
    <property type="entry name" value="Carotenoid/retinoid_OxRdtase"/>
</dbReference>
<evidence type="ECO:0000256" key="1">
    <source>
        <dbReference type="ARBA" id="ARBA00004829"/>
    </source>
</evidence>
<evidence type="ECO:0000256" key="5">
    <source>
        <dbReference type="RuleBase" id="RU362075"/>
    </source>
</evidence>
<proteinExistence type="inferred from homology"/>
<feature type="compositionally biased region" description="Pro residues" evidence="6">
    <location>
        <begin position="19"/>
        <end position="29"/>
    </location>
</feature>
<gene>
    <name evidence="8" type="primary">crtI</name>
    <name evidence="8" type="ORF">JI742_05160</name>
</gene>
<feature type="region of interest" description="Disordered" evidence="6">
    <location>
        <begin position="1"/>
        <end position="29"/>
    </location>
</feature>
<evidence type="ECO:0000259" key="7">
    <source>
        <dbReference type="Pfam" id="PF01593"/>
    </source>
</evidence>
<keyword evidence="4 5" id="KW-0560">Oxidoreductase</keyword>
<accession>A0A9X0XCE5</accession>
<keyword evidence="3 5" id="KW-0125">Carotenoid biosynthesis</keyword>
<keyword evidence="9" id="KW-1185">Reference proteome</keyword>
<reference evidence="8 9" key="1">
    <citation type="submission" date="2021-01" db="EMBL/GenBank/DDBJ databases">
        <title>Piscinibacter sp. Jin2 Genome sequencing and assembly.</title>
        <authorList>
            <person name="Kim I."/>
        </authorList>
    </citation>
    <scope>NUCLEOTIDE SEQUENCE [LARGE SCALE GENOMIC DNA]</scope>
    <source>
        <strain evidence="8 9">Jin2</strain>
    </source>
</reference>
<evidence type="ECO:0000256" key="3">
    <source>
        <dbReference type="ARBA" id="ARBA00022746"/>
    </source>
</evidence>
<dbReference type="PANTHER" id="PTHR43734">
    <property type="entry name" value="PHYTOENE DESATURASE"/>
    <property type="match status" value="1"/>
</dbReference>
<protein>
    <submittedName>
        <fullName evidence="8">Phytoene desaturase</fullName>
    </submittedName>
</protein>
<dbReference type="Proteomes" id="UP000643207">
    <property type="component" value="Unassembled WGS sequence"/>
</dbReference>
<dbReference type="SUPFAM" id="SSF51905">
    <property type="entry name" value="FAD/NAD(P)-binding domain"/>
    <property type="match status" value="1"/>
</dbReference>
<feature type="compositionally biased region" description="Low complexity" evidence="6">
    <location>
        <begin position="9"/>
        <end position="18"/>
    </location>
</feature>
<dbReference type="GO" id="GO:0016491">
    <property type="term" value="F:oxidoreductase activity"/>
    <property type="evidence" value="ECO:0007669"/>
    <property type="project" value="UniProtKB-KW"/>
</dbReference>
<evidence type="ECO:0000256" key="2">
    <source>
        <dbReference type="ARBA" id="ARBA00006046"/>
    </source>
</evidence>
<sequence>MAETPGWTGPARPALDAPPAGPPPLPGPEAPHALVIGGGFGGLAAALRLSCRGYRVTVLEALDQFGGRARVFREDGHVFDMGPTIVTVPHFFEELWTLAGRRLADDVELQKLDPCYRILFDDGSHFDYSSDGETLRREIARLAPGDLAGYERFSAHADRCWALGFGQLGAKAFDSTGDLLAAIPHLVRMQGWRTLHALVAQHFRDPRLRMVFSLQSLLIGGNPFSVTAVYSLIHALERRWGVHWAKGGTGALVQGLVGLLRERGVVLETGAEVTRIDIQAQAGSRRPRATGVSLADGRHLPADVVVCNSDVAWTQRKLIEPRWRKRWTDERVERADHSMSLFVWYFGTDRQWPEVPHHMMVLGPRYRGLLDDIFKHHHLAEDFSLYLHRPTATDASMGPPCMDTFYVLSPVPHLGSGTDWSEVAERYRQAVQERLEATVLPGLGQHLRVSRLMTPQHFHDELRSHQGAAFGLEPTLMQSAGFRPHNRSEDIDALYFVGAGTHPGAGIPGVLMSAKALQTVLPDPGALARPSHATARLTR</sequence>
<evidence type="ECO:0000256" key="4">
    <source>
        <dbReference type="ARBA" id="ARBA00023002"/>
    </source>
</evidence>
<organism evidence="8 9">
    <name type="scientific">Aquariibacter lacus</name>
    <dbReference type="NCBI Taxonomy" id="2801332"/>
    <lineage>
        <taxon>Bacteria</taxon>
        <taxon>Pseudomonadati</taxon>
        <taxon>Pseudomonadota</taxon>
        <taxon>Betaproteobacteria</taxon>
        <taxon>Burkholderiales</taxon>
        <taxon>Sphaerotilaceae</taxon>
        <taxon>Aquariibacter</taxon>
    </lineage>
</organism>
<feature type="domain" description="Amine oxidase" evidence="7">
    <location>
        <begin position="41"/>
        <end position="515"/>
    </location>
</feature>
<dbReference type="NCBIfam" id="TIGR02734">
    <property type="entry name" value="crtI_fam"/>
    <property type="match status" value="1"/>
</dbReference>
<comment type="similarity">
    <text evidence="2 5">Belongs to the carotenoid/retinoid oxidoreductase family.</text>
</comment>
<dbReference type="Gene3D" id="3.50.50.60">
    <property type="entry name" value="FAD/NAD(P)-binding domain"/>
    <property type="match status" value="2"/>
</dbReference>
<comment type="pathway">
    <text evidence="1 5">Carotenoid biosynthesis.</text>
</comment>
<comment type="caution">
    <text evidence="8">The sequence shown here is derived from an EMBL/GenBank/DDBJ whole genome shotgun (WGS) entry which is preliminary data.</text>
</comment>
<evidence type="ECO:0000313" key="9">
    <source>
        <dbReference type="Proteomes" id="UP000643207"/>
    </source>
</evidence>
<dbReference type="AlphaFoldDB" id="A0A9X0XCE5"/>
<dbReference type="PANTHER" id="PTHR43734:SF3">
    <property type="entry name" value="B-CAROTENE KETOLASE"/>
    <property type="match status" value="1"/>
</dbReference>